<keyword evidence="2" id="KW-0238">DNA-binding</keyword>
<dbReference type="PRINTS" id="PR00035">
    <property type="entry name" value="HTHGNTR"/>
</dbReference>
<dbReference type="Gene3D" id="3.40.1410.10">
    <property type="entry name" value="Chorismate lyase-like"/>
    <property type="match status" value="1"/>
</dbReference>
<dbReference type="InterPro" id="IPR000524">
    <property type="entry name" value="Tscrpt_reg_HTH_GntR"/>
</dbReference>
<dbReference type="InterPro" id="IPR011663">
    <property type="entry name" value="UTRA"/>
</dbReference>
<proteinExistence type="predicted"/>
<dbReference type="PROSITE" id="PS50949">
    <property type="entry name" value="HTH_GNTR"/>
    <property type="match status" value="1"/>
</dbReference>
<dbReference type="Pfam" id="PF00392">
    <property type="entry name" value="GntR"/>
    <property type="match status" value="1"/>
</dbReference>
<dbReference type="HOGENOM" id="CLU_063236_3_1_5"/>
<dbReference type="Pfam" id="PF07702">
    <property type="entry name" value="UTRA"/>
    <property type="match status" value="1"/>
</dbReference>
<evidence type="ECO:0000256" key="1">
    <source>
        <dbReference type="ARBA" id="ARBA00023015"/>
    </source>
</evidence>
<dbReference type="RefSeq" id="WP_002966603.1">
    <property type="nucleotide sequence ID" value="NZ_EQ999534.1"/>
</dbReference>
<accession>A0A0E1X8S1</accession>
<dbReference type="GO" id="GO:0003677">
    <property type="term" value="F:DNA binding"/>
    <property type="evidence" value="ECO:0007669"/>
    <property type="project" value="UniProtKB-KW"/>
</dbReference>
<evidence type="ECO:0000259" key="4">
    <source>
        <dbReference type="PROSITE" id="PS50949"/>
    </source>
</evidence>
<dbReference type="InterPro" id="IPR036388">
    <property type="entry name" value="WH-like_DNA-bd_sf"/>
</dbReference>
<feature type="domain" description="HTH gntR-type" evidence="4">
    <location>
        <begin position="8"/>
        <end position="76"/>
    </location>
</feature>
<evidence type="ECO:0000313" key="5">
    <source>
        <dbReference type="EMBL" id="EEZ29602.1"/>
    </source>
</evidence>
<gene>
    <name evidence="5" type="ORF">BALG_02956</name>
</gene>
<dbReference type="GO" id="GO:0045892">
    <property type="term" value="P:negative regulation of DNA-templated transcription"/>
    <property type="evidence" value="ECO:0007669"/>
    <property type="project" value="TreeGrafter"/>
</dbReference>
<reference evidence="5" key="1">
    <citation type="submission" date="2009-01" db="EMBL/GenBank/DDBJ databases">
        <title>The Genome Sequence of Brucella pinnipedialis M292/94/1.</title>
        <authorList>
            <consortium name="The Broad Institute Genome Sequencing Platform"/>
            <person name="Ward D."/>
            <person name="Young S.K."/>
            <person name="Kodira C.D."/>
            <person name="Zeng Q."/>
            <person name="Koehrsen M."/>
            <person name="Alvarado L."/>
            <person name="Berlin A."/>
            <person name="Borenstein D."/>
            <person name="Chen Z."/>
            <person name="Engels R."/>
            <person name="Freedman E."/>
            <person name="Gellesch M."/>
            <person name="Goldberg J."/>
            <person name="Griggs A."/>
            <person name="Gujja S."/>
            <person name="Heiman D."/>
            <person name="Hepburn T."/>
            <person name="Howarth C."/>
            <person name="Jen D."/>
            <person name="Larson L."/>
            <person name="Lewis B."/>
            <person name="Mehta T."/>
            <person name="Park D."/>
            <person name="Pearson M."/>
            <person name="Roberts A."/>
            <person name="Saif S."/>
            <person name="Shea T."/>
            <person name="Shenoy N."/>
            <person name="Sisk P."/>
            <person name="Stolte C."/>
            <person name="Sykes S."/>
            <person name="Walk T."/>
            <person name="White J."/>
            <person name="Yandava C."/>
            <person name="Whatmore A.M."/>
            <person name="Perrett L.L."/>
            <person name="O'Callaghan D."/>
            <person name="Nusbaum C."/>
            <person name="Galagan J."/>
            <person name="Birren B."/>
        </authorList>
    </citation>
    <scope>NUCLEOTIDE SEQUENCE [LARGE SCALE GENOMIC DNA]</scope>
    <source>
        <strain evidence="5">M292/94/1</strain>
    </source>
</reference>
<keyword evidence="1" id="KW-0805">Transcription regulation</keyword>
<dbReference type="AlphaFoldDB" id="A0A0E1X8S1"/>
<dbReference type="EMBL" id="EQ999534">
    <property type="protein sequence ID" value="EEZ29602.1"/>
    <property type="molecule type" value="Genomic_DNA"/>
</dbReference>
<keyword evidence="3" id="KW-0804">Transcription</keyword>
<evidence type="ECO:0000256" key="2">
    <source>
        <dbReference type="ARBA" id="ARBA00023125"/>
    </source>
</evidence>
<dbReference type="InterPro" id="IPR050679">
    <property type="entry name" value="Bact_HTH_transcr_reg"/>
</dbReference>
<dbReference type="InterPro" id="IPR036390">
    <property type="entry name" value="WH_DNA-bd_sf"/>
</dbReference>
<sequence>MNVESDHAPLYAKVEAALAAEIAKGIFPRGSRLPPEDSLIERFGVSRTTVRKAIENLVMRGLVEIRRGKGTFVAEPKIRQELTELSGFVEDMVALGRKPTANLLDKRSVPACEEVAEHLGVAVGTQVYRIERVRLADGVAMSFDETYLPLDIGEKIASNDLEVEPIFSLLENKYGMPLVEADYQLEAVTADDHVAQALGIAPGSPIFLIERTTYCKGSEPVDYEKLYYRGDLIKFCTRLSRRTR</sequence>
<dbReference type="SUPFAM" id="SSF46785">
    <property type="entry name" value="Winged helix' DNA-binding domain"/>
    <property type="match status" value="1"/>
</dbReference>
<dbReference type="CDD" id="cd07377">
    <property type="entry name" value="WHTH_GntR"/>
    <property type="match status" value="1"/>
</dbReference>
<name>A0A0E1X8S1_9HYPH</name>
<dbReference type="GO" id="GO:0003700">
    <property type="term" value="F:DNA-binding transcription factor activity"/>
    <property type="evidence" value="ECO:0007669"/>
    <property type="project" value="InterPro"/>
</dbReference>
<dbReference type="SMART" id="SM00866">
    <property type="entry name" value="UTRA"/>
    <property type="match status" value="1"/>
</dbReference>
<dbReference type="GeneID" id="93016032"/>
<dbReference type="FunFam" id="1.10.10.10:FF:000079">
    <property type="entry name" value="GntR family transcriptional regulator"/>
    <property type="match status" value="1"/>
</dbReference>
<dbReference type="PANTHER" id="PTHR44846">
    <property type="entry name" value="MANNOSYL-D-GLYCERATE TRANSPORT/METABOLISM SYSTEM REPRESSOR MNGR-RELATED"/>
    <property type="match status" value="1"/>
</dbReference>
<dbReference type="InterPro" id="IPR028978">
    <property type="entry name" value="Chorismate_lyase_/UTRA_dom_sf"/>
</dbReference>
<dbReference type="SUPFAM" id="SSF64288">
    <property type="entry name" value="Chorismate lyase-like"/>
    <property type="match status" value="1"/>
</dbReference>
<protein>
    <submittedName>
        <fullName evidence="5">Transcriptional regulator</fullName>
    </submittedName>
</protein>
<dbReference type="SMART" id="SM00345">
    <property type="entry name" value="HTH_GNTR"/>
    <property type="match status" value="1"/>
</dbReference>
<organism evidence="5">
    <name type="scientific">Brucella pinnipedialis M292/94/1</name>
    <dbReference type="NCBI Taxonomy" id="520462"/>
    <lineage>
        <taxon>Bacteria</taxon>
        <taxon>Pseudomonadati</taxon>
        <taxon>Pseudomonadota</taxon>
        <taxon>Alphaproteobacteria</taxon>
        <taxon>Hyphomicrobiales</taxon>
        <taxon>Brucellaceae</taxon>
        <taxon>Brucella/Ochrobactrum group</taxon>
        <taxon>Brucella</taxon>
    </lineage>
</organism>
<evidence type="ECO:0000256" key="3">
    <source>
        <dbReference type="ARBA" id="ARBA00023163"/>
    </source>
</evidence>
<dbReference type="PANTHER" id="PTHR44846:SF1">
    <property type="entry name" value="MANNOSYL-D-GLYCERATE TRANSPORT_METABOLISM SYSTEM REPRESSOR MNGR-RELATED"/>
    <property type="match status" value="1"/>
</dbReference>
<dbReference type="Gene3D" id="1.10.10.10">
    <property type="entry name" value="Winged helix-like DNA-binding domain superfamily/Winged helix DNA-binding domain"/>
    <property type="match status" value="1"/>
</dbReference>
<dbReference type="Proteomes" id="UP000004659">
    <property type="component" value="Unassembled WGS sequence"/>
</dbReference>